<feature type="transmembrane region" description="Helical" evidence="9">
    <location>
        <begin position="66"/>
        <end position="84"/>
    </location>
</feature>
<evidence type="ECO:0000256" key="7">
    <source>
        <dbReference type="ARBA" id="ARBA00023136"/>
    </source>
</evidence>
<evidence type="ECO:0000256" key="6">
    <source>
        <dbReference type="ARBA" id="ARBA00022989"/>
    </source>
</evidence>
<name>A0A512HH21_9HYPH</name>
<keyword evidence="3" id="KW-1003">Cell membrane</keyword>
<protein>
    <recommendedName>
        <fullName evidence="9">TRAP transporter small permease protein</fullName>
    </recommendedName>
</protein>
<accession>A0A512HH21</accession>
<keyword evidence="7 9" id="KW-0472">Membrane</keyword>
<evidence type="ECO:0000256" key="5">
    <source>
        <dbReference type="ARBA" id="ARBA00022692"/>
    </source>
</evidence>
<dbReference type="Proteomes" id="UP000321717">
    <property type="component" value="Unassembled WGS sequence"/>
</dbReference>
<evidence type="ECO:0000313" key="11">
    <source>
        <dbReference type="EMBL" id="GEO84755.1"/>
    </source>
</evidence>
<proteinExistence type="inferred from homology"/>
<evidence type="ECO:0000313" key="12">
    <source>
        <dbReference type="Proteomes" id="UP000321717"/>
    </source>
</evidence>
<evidence type="ECO:0000256" key="8">
    <source>
        <dbReference type="ARBA" id="ARBA00038436"/>
    </source>
</evidence>
<dbReference type="InterPro" id="IPR007387">
    <property type="entry name" value="TRAP_DctQ"/>
</dbReference>
<reference evidence="11 12" key="1">
    <citation type="submission" date="2019-07" db="EMBL/GenBank/DDBJ databases">
        <title>Whole genome shotgun sequence of Rhizobium naphthalenivorans NBRC 107585.</title>
        <authorList>
            <person name="Hosoyama A."/>
            <person name="Uohara A."/>
            <person name="Ohji S."/>
            <person name="Ichikawa N."/>
        </authorList>
    </citation>
    <scope>NUCLEOTIDE SEQUENCE [LARGE SCALE GENOMIC DNA]</scope>
    <source>
        <strain evidence="11 12">NBRC 107585</strain>
    </source>
</reference>
<comment type="function">
    <text evidence="9">Part of the tripartite ATP-independent periplasmic (TRAP) transport system.</text>
</comment>
<comment type="caution">
    <text evidence="11">The sequence shown here is derived from an EMBL/GenBank/DDBJ whole genome shotgun (WGS) entry which is preliminary data.</text>
</comment>
<evidence type="ECO:0000256" key="4">
    <source>
        <dbReference type="ARBA" id="ARBA00022519"/>
    </source>
</evidence>
<sequence>MSGGFHVPGTEPEGGGLAAAPPIAGLVKRSIAWISAILLCAMMLLTVVDVIGRYGFNAPLSGATEMTELLLSAIIFIGLPAATLDRDHVTVDFLTDRLSGGIERIRVPFVALAASGVLAVVAWRLWVIGEQIAGYGGVTVSLQIPIAPVAYLAACLTGISACVMLAMAGLALRRR</sequence>
<dbReference type="EMBL" id="BJZP01000006">
    <property type="protein sequence ID" value="GEO84755.1"/>
    <property type="molecule type" value="Genomic_DNA"/>
</dbReference>
<dbReference type="AlphaFoldDB" id="A0A512HH21"/>
<dbReference type="OrthoDB" id="2877624at2"/>
<organism evidence="11 12">
    <name type="scientific">Ciceribacter naphthalenivorans</name>
    <dbReference type="NCBI Taxonomy" id="1118451"/>
    <lineage>
        <taxon>Bacteria</taxon>
        <taxon>Pseudomonadati</taxon>
        <taxon>Pseudomonadota</taxon>
        <taxon>Alphaproteobacteria</taxon>
        <taxon>Hyphomicrobiales</taxon>
        <taxon>Rhizobiaceae</taxon>
        <taxon>Ciceribacter</taxon>
    </lineage>
</organism>
<evidence type="ECO:0000256" key="9">
    <source>
        <dbReference type="RuleBase" id="RU369079"/>
    </source>
</evidence>
<keyword evidence="12" id="KW-1185">Reference proteome</keyword>
<comment type="similarity">
    <text evidence="8 9">Belongs to the TRAP transporter small permease family.</text>
</comment>
<dbReference type="Pfam" id="PF04290">
    <property type="entry name" value="DctQ"/>
    <property type="match status" value="1"/>
</dbReference>
<comment type="subcellular location">
    <subcellularLocation>
        <location evidence="1 9">Cell inner membrane</location>
        <topology evidence="1 9">Multi-pass membrane protein</topology>
    </subcellularLocation>
</comment>
<feature type="domain" description="Tripartite ATP-independent periplasmic transporters DctQ component" evidence="10">
    <location>
        <begin position="42"/>
        <end position="168"/>
    </location>
</feature>
<keyword evidence="4 9" id="KW-0997">Cell inner membrane</keyword>
<feature type="transmembrane region" description="Helical" evidence="9">
    <location>
        <begin position="31"/>
        <end position="54"/>
    </location>
</feature>
<evidence type="ECO:0000256" key="1">
    <source>
        <dbReference type="ARBA" id="ARBA00004429"/>
    </source>
</evidence>
<keyword evidence="5 9" id="KW-0812">Transmembrane</keyword>
<evidence type="ECO:0000256" key="2">
    <source>
        <dbReference type="ARBA" id="ARBA00022448"/>
    </source>
</evidence>
<dbReference type="GO" id="GO:0015740">
    <property type="term" value="P:C4-dicarboxylate transport"/>
    <property type="evidence" value="ECO:0007669"/>
    <property type="project" value="TreeGrafter"/>
</dbReference>
<dbReference type="InterPro" id="IPR055348">
    <property type="entry name" value="DctQ"/>
</dbReference>
<keyword evidence="2 9" id="KW-0813">Transport</keyword>
<dbReference type="RefSeq" id="WP_147179518.1">
    <property type="nucleotide sequence ID" value="NZ_BJZP01000006.1"/>
</dbReference>
<dbReference type="GO" id="GO:0022857">
    <property type="term" value="F:transmembrane transporter activity"/>
    <property type="evidence" value="ECO:0007669"/>
    <property type="project" value="UniProtKB-UniRule"/>
</dbReference>
<feature type="transmembrane region" description="Helical" evidence="9">
    <location>
        <begin position="105"/>
        <end position="126"/>
    </location>
</feature>
<feature type="transmembrane region" description="Helical" evidence="9">
    <location>
        <begin position="146"/>
        <end position="172"/>
    </location>
</feature>
<dbReference type="PANTHER" id="PTHR35011">
    <property type="entry name" value="2,3-DIKETO-L-GULONATE TRAP TRANSPORTER SMALL PERMEASE PROTEIN YIAM"/>
    <property type="match status" value="1"/>
</dbReference>
<comment type="subunit">
    <text evidence="9">The complex comprises the extracytoplasmic solute receptor protein and the two transmembrane proteins.</text>
</comment>
<gene>
    <name evidence="11" type="ORF">RNA01_16870</name>
</gene>
<dbReference type="GO" id="GO:0005886">
    <property type="term" value="C:plasma membrane"/>
    <property type="evidence" value="ECO:0007669"/>
    <property type="project" value="UniProtKB-SubCell"/>
</dbReference>
<evidence type="ECO:0000256" key="3">
    <source>
        <dbReference type="ARBA" id="ARBA00022475"/>
    </source>
</evidence>
<keyword evidence="6 9" id="KW-1133">Transmembrane helix</keyword>
<dbReference type="PANTHER" id="PTHR35011:SF10">
    <property type="entry name" value="TRAP TRANSPORTER SMALL PERMEASE PROTEIN"/>
    <property type="match status" value="1"/>
</dbReference>
<evidence type="ECO:0000259" key="10">
    <source>
        <dbReference type="Pfam" id="PF04290"/>
    </source>
</evidence>